<dbReference type="EMBL" id="CP054154">
    <property type="protein sequence ID" value="QMI52090.1"/>
    <property type="molecule type" value="Genomic_DNA"/>
</dbReference>
<proteinExistence type="predicted"/>
<evidence type="ECO:0000313" key="2">
    <source>
        <dbReference type="Proteomes" id="UP000516705"/>
    </source>
</evidence>
<accession>A0A7L6WPM1</accession>
<geneLocation type="plasmid" evidence="1 2">
    <name>pIKMIN-B501</name>
</geneLocation>
<protein>
    <submittedName>
        <fullName evidence="1">Lantibiotic dehydratase</fullName>
    </submittedName>
</protein>
<sequence>MVKNVYYRKTNFSNGEFSKIFQKEAFENIRNNQKYRLNLLKQVSSIRESGIEQLNQVIQECPESKDKKQLLKFSHDFYNNRGDLGKKFQKIVFLLPPELVSEFESYFKMNEQILMIDNRIEELVNQQYLNEKQMLLNGLRDNLDFVQNTKMIGQTLYQKLEKLLKTDVEKHNKKQRQMDGFLYNYYTRIATKTSPLGLLGTTSVHGQEEFHLDREIFMSVNSSIILKIFDKLYQNPKNQPDLNFKLNETLILKENKYYVTVFNDIKGKSLYRNRQELVTLPESKNLNEILQLFKGKGQLAGRDILDKLSQKGQENLLPKLLENCILLPADQLTIEGKQSLSEALLQKLKSISSVLFSNEIEIFERIVAFEQEEFSWEIYDRLTEEVHNLVQHYGIEGFDRSSYVSIDKLASKTEKDLETEIQVVKEQQKCFNDLSKFISIFDISTRSKYLAYEMLRKKYGGEFKPRNAREMSKFLRDLSTTLFQRDGYWMESFGYLGEKYQHQIDNQLLKLKKEILEQLLDQDSGNGSELLVSTELLNSSTKQLEKLVGQTHKSRAYFLQVSPSNKIVFNHIYKGYGVYRRRFNHYLPTDKESYGLDGVLVDIPMTFGFNANIRESTDKTLSLPLGERAFASSEQLTWLDLGFRLSKQSKEIEVFEKATGALIYPHFLGSLITVALPSLVAVFNSITLNDSIYFDFGELLLRQKIKNHSQEKVVVPRLCFEKVDFILSRKKWYLTCEKLHTILQKDTSMGQKWLEVIEYFEEEELPLSFFVKDFFETYNQDSELLKTKPLYINFESFLSFKAFVGLVKKKDKILIEEVLPECTDTETDKITELIVETND</sequence>
<reference evidence="1 2" key="1">
    <citation type="journal article" date="2020" name="Microbiol. Resour. Announc.">
        <title>Complete Genome Sequence of Streptococcus salivarius DB-B5, a Novel Probiotic Candidate Isolated from the Supragingival Plaque of a Healthy Female Subject.</title>
        <authorList>
            <person name="Fields F.R."/>
            <person name="Li X."/>
            <person name="Navarre W.W."/>
            <person name="Naito M."/>
        </authorList>
    </citation>
    <scope>NUCLEOTIDE SEQUENCE [LARGE SCALE GENOMIC DNA]</scope>
    <source>
        <strain evidence="1 2">DB-B5</strain>
        <plasmid evidence="1 2">pIKMIN-B501</plasmid>
    </source>
</reference>
<evidence type="ECO:0000313" key="1">
    <source>
        <dbReference type="EMBL" id="QMI52090.1"/>
    </source>
</evidence>
<name>A0A7L6WPM1_STRSL</name>
<dbReference type="Proteomes" id="UP000516705">
    <property type="component" value="Plasmid pIKMIN-B501"/>
</dbReference>
<keyword evidence="1" id="KW-0614">Plasmid</keyword>
<dbReference type="AlphaFoldDB" id="A0A7L6WPM1"/>
<organism evidence="1 2">
    <name type="scientific">Streptococcus salivarius</name>
    <dbReference type="NCBI Taxonomy" id="1304"/>
    <lineage>
        <taxon>Bacteria</taxon>
        <taxon>Bacillati</taxon>
        <taxon>Bacillota</taxon>
        <taxon>Bacilli</taxon>
        <taxon>Lactobacillales</taxon>
        <taxon>Streptococcaceae</taxon>
        <taxon>Streptococcus</taxon>
    </lineage>
</organism>
<gene>
    <name evidence="1" type="ORF">HRE60_10150</name>
</gene>